<evidence type="ECO:0008006" key="3">
    <source>
        <dbReference type="Google" id="ProtNLM"/>
    </source>
</evidence>
<organism evidence="1 2">
    <name type="scientific">Microbispora triticiradicis</name>
    <dbReference type="NCBI Taxonomy" id="2200763"/>
    <lineage>
        <taxon>Bacteria</taxon>
        <taxon>Bacillati</taxon>
        <taxon>Actinomycetota</taxon>
        <taxon>Actinomycetes</taxon>
        <taxon>Streptosporangiales</taxon>
        <taxon>Streptosporangiaceae</taxon>
        <taxon>Microbispora</taxon>
    </lineage>
</organism>
<evidence type="ECO:0000313" key="1">
    <source>
        <dbReference type="EMBL" id="RGA02183.1"/>
    </source>
</evidence>
<name>A0ABX9LDY3_9ACTN</name>
<reference evidence="1 2" key="1">
    <citation type="submission" date="2018-08" db="EMBL/GenBank/DDBJ databases">
        <title>Microbispora. triticiradicis sp. nov., a novel actinomycete isolated from the root of wheat (Triticum aestivum L.)).</title>
        <authorList>
            <person name="Han C."/>
        </authorList>
    </citation>
    <scope>NUCLEOTIDE SEQUENCE [LARGE SCALE GENOMIC DNA]</scope>
    <source>
        <strain evidence="1 2">NEAU-HRDPA2-9</strain>
    </source>
</reference>
<keyword evidence="2" id="KW-1185">Reference proteome</keyword>
<accession>A0ABX9LDY3</accession>
<protein>
    <recommendedName>
        <fullName evidence="3">DUF3558 domain-containing protein</fullName>
    </recommendedName>
</protein>
<proteinExistence type="predicted"/>
<evidence type="ECO:0000313" key="2">
    <source>
        <dbReference type="Proteomes" id="UP000262538"/>
    </source>
</evidence>
<feature type="non-terminal residue" evidence="1">
    <location>
        <position position="1"/>
    </location>
</feature>
<dbReference type="EMBL" id="QFZU02000141">
    <property type="protein sequence ID" value="RGA02183.1"/>
    <property type="molecule type" value="Genomic_DNA"/>
</dbReference>
<comment type="caution">
    <text evidence="1">The sequence shown here is derived from an EMBL/GenBank/DDBJ whole genome shotgun (WGS) entry which is preliminary data.</text>
</comment>
<sequence>RDLASERAARGAAARDRPGIADEAFTCDTADPGAGTTGATVWFRLSNLVVEVAYRRTGDPAVTQADRGTAERAAELVGIGLG</sequence>
<gene>
    <name evidence="1" type="ORF">DI270_025710</name>
</gene>
<dbReference type="RefSeq" id="WP_165900814.1">
    <property type="nucleotide sequence ID" value="NZ_QFZU02000141.1"/>
</dbReference>
<dbReference type="Proteomes" id="UP000262538">
    <property type="component" value="Unassembled WGS sequence"/>
</dbReference>